<dbReference type="GO" id="GO:0051231">
    <property type="term" value="P:spindle elongation"/>
    <property type="evidence" value="ECO:0007669"/>
    <property type="project" value="TreeGrafter"/>
</dbReference>
<feature type="compositionally biased region" description="Low complexity" evidence="6">
    <location>
        <begin position="1555"/>
        <end position="1571"/>
    </location>
</feature>
<keyword evidence="2 4" id="KW-0067">ATP-binding</keyword>
<keyword evidence="9" id="KW-1185">Reference proteome</keyword>
<dbReference type="PRINTS" id="PR00380">
    <property type="entry name" value="KINESINHEAVY"/>
</dbReference>
<name>A0A835TCU8_9CHLO</name>
<feature type="compositionally biased region" description="Pro residues" evidence="6">
    <location>
        <begin position="1742"/>
        <end position="1751"/>
    </location>
</feature>
<feature type="compositionally biased region" description="Low complexity" evidence="6">
    <location>
        <begin position="1615"/>
        <end position="1627"/>
    </location>
</feature>
<gene>
    <name evidence="8" type="ORF">HYH02_009479</name>
</gene>
<protein>
    <recommendedName>
        <fullName evidence="7">Kinesin motor domain-containing protein</fullName>
    </recommendedName>
</protein>
<feature type="compositionally biased region" description="Gly residues" evidence="6">
    <location>
        <begin position="1174"/>
        <end position="1185"/>
    </location>
</feature>
<dbReference type="Gene3D" id="3.40.850.10">
    <property type="entry name" value="Kinesin motor domain"/>
    <property type="match status" value="1"/>
</dbReference>
<feature type="compositionally biased region" description="Low complexity" evidence="6">
    <location>
        <begin position="2261"/>
        <end position="2274"/>
    </location>
</feature>
<reference evidence="8" key="1">
    <citation type="journal article" date="2020" name="bioRxiv">
        <title>Comparative genomics of Chlamydomonas.</title>
        <authorList>
            <person name="Craig R.J."/>
            <person name="Hasan A.R."/>
            <person name="Ness R.W."/>
            <person name="Keightley P.D."/>
        </authorList>
    </citation>
    <scope>NUCLEOTIDE SEQUENCE</scope>
    <source>
        <strain evidence="8">CCAP 11/173</strain>
    </source>
</reference>
<feature type="region of interest" description="Disordered" evidence="6">
    <location>
        <begin position="1923"/>
        <end position="1973"/>
    </location>
</feature>
<feature type="compositionally biased region" description="Low complexity" evidence="6">
    <location>
        <begin position="1991"/>
        <end position="2009"/>
    </location>
</feature>
<feature type="compositionally biased region" description="Low complexity" evidence="6">
    <location>
        <begin position="1678"/>
        <end position="1697"/>
    </location>
</feature>
<feature type="compositionally biased region" description="Low complexity" evidence="6">
    <location>
        <begin position="1771"/>
        <end position="1784"/>
    </location>
</feature>
<dbReference type="GO" id="GO:0005875">
    <property type="term" value="C:microtubule associated complex"/>
    <property type="evidence" value="ECO:0007669"/>
    <property type="project" value="TreeGrafter"/>
</dbReference>
<dbReference type="PROSITE" id="PS50067">
    <property type="entry name" value="KINESIN_MOTOR_2"/>
    <property type="match status" value="1"/>
</dbReference>
<dbReference type="GO" id="GO:0008017">
    <property type="term" value="F:microtubule binding"/>
    <property type="evidence" value="ECO:0007669"/>
    <property type="project" value="InterPro"/>
</dbReference>
<dbReference type="InterPro" id="IPR027640">
    <property type="entry name" value="Kinesin-like_fam"/>
</dbReference>
<evidence type="ECO:0000256" key="1">
    <source>
        <dbReference type="ARBA" id="ARBA00022741"/>
    </source>
</evidence>
<keyword evidence="3 4" id="KW-0505">Motor protein</keyword>
<evidence type="ECO:0000313" key="8">
    <source>
        <dbReference type="EMBL" id="KAG2443064.1"/>
    </source>
</evidence>
<organism evidence="8 9">
    <name type="scientific">Chlamydomonas schloesseri</name>
    <dbReference type="NCBI Taxonomy" id="2026947"/>
    <lineage>
        <taxon>Eukaryota</taxon>
        <taxon>Viridiplantae</taxon>
        <taxon>Chlorophyta</taxon>
        <taxon>core chlorophytes</taxon>
        <taxon>Chlorophyceae</taxon>
        <taxon>CS clade</taxon>
        <taxon>Chlamydomonadales</taxon>
        <taxon>Chlamydomonadaceae</taxon>
        <taxon>Chlamydomonas</taxon>
    </lineage>
</organism>
<feature type="region of interest" description="Disordered" evidence="6">
    <location>
        <begin position="637"/>
        <end position="677"/>
    </location>
</feature>
<feature type="binding site" evidence="4">
    <location>
        <begin position="92"/>
        <end position="99"/>
    </location>
    <ligand>
        <name>ATP</name>
        <dbReference type="ChEBI" id="CHEBI:30616"/>
    </ligand>
</feature>
<sequence>MDASASESAGGAGSAVKVAVRVRPLITRELLQGSRPCISADGPCITVGRDRRFTFDHAFGPNTKQEQLYSEMVGPLVESCFDGFNVTVLAYGQTGSGKTFTMGTGEMAPGGEEGAMGIAPRVIRHIFQGIEARRSAVAFYVRAQFLEIYNEDVKDLLAPPAEQVIKWISRDVGSSQSAGGCGLGGTQAAQGGISLRDAGDGTIIVIGAREEPAECVEDLRELLERGMAARATSSTLANEQSSRSHAILTIIIEQHSLATASLDSSSSGGAGGAVDGGAAGRGSGGGLMAAGEVRTAKLHLVDLAGSERTKQLRSSMQGQQGARFRETVNINQGLLALGNVISALGDERRRGSHVPYRESKLTRLLQDSLGGNSRTAMIACVSPADEVLEETLNTLKYANRAKNIRNKPVVNRALPASAMSPLRGAVQEVQLQVLQQLVAQLVAHSTGGGAGSSAHNRGLAAALPLAELMALDIGDPAGCLQVLTKTKEVLTRAAAAAAGDAIASGAGAEVSVDECGGGGVAGEEESALLAGCSRAIAGILQSLAEMEAQGHVNPEAREHILKSLDASTLGLLPVVRSLAPISATAGVSATTSAAATPRAASLSALATPLHRLHLAFDQAADTSSGAGVAAAAGIAAQPTPRSVPPASPLAAGTPAQGLTADATVSGSDGSGGPGASALEERVRQLEAELAGVRAELREAKEDLERDEIIFADKMKELQDARTGCAEAQQRLREVEAQHGREAEELRGQVASLKQQLQHQARLLSAAAAARGSSAAGSRNSSRPSSGCGVRRPAQGAADGGESVDGGLSDEVLYDEELLSYISDTEYGEQHMISGGGPSQREVLESDAALREELAAVLRDKAAAEAERAALERAAVAQRTSFDAARAALEQQLSSLSSDILRQQQQLEAAQAAEREAKELAARWQERAEELEAAIDSREAALERLRSELAAVEGGAARSSEERAALRQQYEQRIAAVTAQVAALQRQLQQHAAAAGSSERRDRTSAAERAAALEAELGKLRTHQSDLKKQLSERISKYERDAAGRLKELAALRKAAATARGRIEALEQENRAQRVLLREKQAEVAAANQRLRDSQRSLGSSGGLGGAGSRATSPGRPGYNRPGGMDARGSREGFTSPPPAYSVLRASLQGEAGAAARHRSPGRGGPPAHLAGRSSSGGGSHGGGSGAAPAQALALAASQEVQTQTCDSALSAQEQQEVKGWATQLLLVVTELGAVQARAEVLSARQAELRQRREALEHEAAQLDLRTQRRAEQLTAAVAACDAELADLLGRVPSPRYDTPPASAPGTPRMVAAAMAAASAAPAGTAAGDAKLLKDGAGFGGNRALMSDDWVALQQRIADVSHAKAKLEERLSSGRLLEEREQQAVDSLDDARDDLETQLSYVAGELADRRGAAERLRRLRDQVLGLGGEVGAEGLRLALEAAAEAVGHRSYRVRQLEAALAASEEGAARREAQLQERLRESLVSLSAHLATLEANSPNSSATLNSVELRNLLDVYLEGGSGGGGSGTGGTGGGPLGSDAGRAAPGGSGGGSRDAAELPADAAAAHQTEATQQLSAAAWSDGSGGGMGGDVDPFGSVQVLTEDGGHSAPVSVSGSHSQAISSLSSWVASGSGGSGSQQQQQQHLGTPQRGPASAMGGSGAGTPVAAQGSGGGGILRRNGSMDSARSSASGAGYGPSSSGKRVTWGSVAAVEVQPSQAPAGRPQPQPSILDRGNTWGNGQAGPAARPPSAPSRAPPHLGMVPQLGTGGPGLGSGRSSADGGDDTAAAVDRRSGGNSHPHSAGAGAGAGEKLQDGTGAGPGGKVAPQSQAPQAGLRSYNPWQQQRQPGAGAGENDLMPQDSGFSLLSAECSTLSVQDATNRNRSAVASGTACGPGSGYNGCAQEATGRGPQLHGAVDLVRGPVQEAHGHERAGGVAAPALTAPSRQLAPPRQAGSDRRAVADFAEEGDEEEEEDGLGYADEEELEQQVRLLAQAVAASSGHGHGHGSQSAPSVGSGGAGAAGSEVAADTVPVSRTGTGSWASQTDLEYDLVLPPEAVAAAGAVLPQASRSAGVAVSHGLASHADGHGYGAPSNGTRDLQLGQEPEHQAEQQQPRPLPAPVRSSSPVHNHYGRPQRLADAPGAFTAPAPSPAVAALSEALLPYKSHLRRAGSGSGSGAGSGAAVAVPAGPGGAGATAGRSGTPDGRRPASGAPHMKVGFASPQHVPLPAPVPSAGLKPRGAVQALWSADESALGSGARAQQLQQRGPAVAPGSAAQAQALPWRPAPAQRDAAGPSHALTAAALAGGAGSAAGAGSGGNSAALMRASIGSVGSVGGGSSNRMDMDERQAAMIRAARARGFLP</sequence>
<feature type="compositionally biased region" description="Acidic residues" evidence="6">
    <location>
        <begin position="1959"/>
        <end position="1973"/>
    </location>
</feature>
<feature type="region of interest" description="Disordered" evidence="6">
    <location>
        <begin position="2078"/>
        <end position="2139"/>
    </location>
</feature>
<dbReference type="Pfam" id="PF00225">
    <property type="entry name" value="Kinesin"/>
    <property type="match status" value="1"/>
</dbReference>
<evidence type="ECO:0000256" key="5">
    <source>
        <dbReference type="SAM" id="Coils"/>
    </source>
</evidence>
<comment type="similarity">
    <text evidence="4">Belongs to the TRAFAC class myosin-kinesin ATPase superfamily. Kinesin family.</text>
</comment>
<dbReference type="InterPro" id="IPR001752">
    <property type="entry name" value="Kinesin_motor_dom"/>
</dbReference>
<feature type="domain" description="Kinesin motor" evidence="7">
    <location>
        <begin position="15"/>
        <end position="404"/>
    </location>
</feature>
<proteinExistence type="inferred from homology"/>
<feature type="region of interest" description="Disordered" evidence="6">
    <location>
        <begin position="2251"/>
        <end position="2289"/>
    </location>
</feature>
<feature type="compositionally biased region" description="Gly residues" evidence="6">
    <location>
        <begin position="1521"/>
        <end position="1534"/>
    </location>
</feature>
<dbReference type="PANTHER" id="PTHR47969">
    <property type="entry name" value="CHROMOSOME-ASSOCIATED KINESIN KIF4A-RELATED"/>
    <property type="match status" value="1"/>
</dbReference>
<dbReference type="SUPFAM" id="SSF52540">
    <property type="entry name" value="P-loop containing nucleoside triphosphate hydrolases"/>
    <property type="match status" value="1"/>
</dbReference>
<evidence type="ECO:0000256" key="3">
    <source>
        <dbReference type="ARBA" id="ARBA00023175"/>
    </source>
</evidence>
<accession>A0A835TCU8</accession>
<keyword evidence="5" id="KW-0175">Coiled coil</keyword>
<dbReference type="GO" id="GO:0007052">
    <property type="term" value="P:mitotic spindle organization"/>
    <property type="evidence" value="ECO:0007669"/>
    <property type="project" value="TreeGrafter"/>
</dbReference>
<evidence type="ECO:0000256" key="2">
    <source>
        <dbReference type="ARBA" id="ARBA00022840"/>
    </source>
</evidence>
<dbReference type="InterPro" id="IPR027417">
    <property type="entry name" value="P-loop_NTPase"/>
</dbReference>
<comment type="caution">
    <text evidence="8">The sequence shown here is derived from an EMBL/GenBank/DDBJ whole genome shotgun (WGS) entry which is preliminary data.</text>
</comment>
<dbReference type="EMBL" id="JAEHOD010000032">
    <property type="protein sequence ID" value="KAG2443064.1"/>
    <property type="molecule type" value="Genomic_DNA"/>
</dbReference>
<dbReference type="InterPro" id="IPR036961">
    <property type="entry name" value="Kinesin_motor_dom_sf"/>
</dbReference>
<feature type="region of interest" description="Disordered" evidence="6">
    <location>
        <begin position="1521"/>
        <end position="1699"/>
    </location>
</feature>
<dbReference type="InterPro" id="IPR019821">
    <property type="entry name" value="Kinesin_motor_CS"/>
</dbReference>
<feature type="coiled-coil region" evidence="5">
    <location>
        <begin position="1238"/>
        <end position="1265"/>
    </location>
</feature>
<evidence type="ECO:0000259" key="7">
    <source>
        <dbReference type="PROSITE" id="PS50067"/>
    </source>
</evidence>
<dbReference type="OrthoDB" id="551088at2759"/>
<dbReference type="GO" id="GO:0007018">
    <property type="term" value="P:microtubule-based movement"/>
    <property type="evidence" value="ECO:0007669"/>
    <property type="project" value="InterPro"/>
</dbReference>
<dbReference type="PANTHER" id="PTHR47969:SF29">
    <property type="entry name" value="KINESIN-LIKE PROTEIN"/>
    <property type="match status" value="1"/>
</dbReference>
<feature type="region of interest" description="Disordered" evidence="6">
    <location>
        <begin position="771"/>
        <end position="807"/>
    </location>
</feature>
<dbReference type="Pfam" id="PF25764">
    <property type="entry name" value="KIF21A_4th"/>
    <property type="match status" value="1"/>
</dbReference>
<dbReference type="Proteomes" id="UP000613740">
    <property type="component" value="Unassembled WGS sequence"/>
</dbReference>
<keyword evidence="1 4" id="KW-0547">Nucleotide-binding</keyword>
<dbReference type="GO" id="GO:0003777">
    <property type="term" value="F:microtubule motor activity"/>
    <property type="evidence" value="ECO:0007669"/>
    <property type="project" value="InterPro"/>
</dbReference>
<evidence type="ECO:0000256" key="6">
    <source>
        <dbReference type="SAM" id="MobiDB-lite"/>
    </source>
</evidence>
<feature type="compositionally biased region" description="Low complexity" evidence="6">
    <location>
        <begin position="771"/>
        <end position="786"/>
    </location>
</feature>
<feature type="region of interest" description="Disordered" evidence="6">
    <location>
        <begin position="1711"/>
        <end position="1830"/>
    </location>
</feature>
<feature type="region of interest" description="Disordered" evidence="6">
    <location>
        <begin position="1086"/>
        <end position="1190"/>
    </location>
</feature>
<dbReference type="PROSITE" id="PS00411">
    <property type="entry name" value="KINESIN_MOTOR_1"/>
    <property type="match status" value="1"/>
</dbReference>
<dbReference type="SMART" id="SM00129">
    <property type="entry name" value="KISc"/>
    <property type="match status" value="1"/>
</dbReference>
<evidence type="ECO:0000256" key="4">
    <source>
        <dbReference type="PROSITE-ProRule" id="PRU00283"/>
    </source>
</evidence>
<evidence type="ECO:0000313" key="9">
    <source>
        <dbReference type="Proteomes" id="UP000613740"/>
    </source>
</evidence>
<dbReference type="GO" id="GO:0005524">
    <property type="term" value="F:ATP binding"/>
    <property type="evidence" value="ECO:0007669"/>
    <property type="project" value="UniProtKB-UniRule"/>
</dbReference>
<feature type="region of interest" description="Disordered" evidence="6">
    <location>
        <begin position="1991"/>
        <end position="2036"/>
    </location>
</feature>
<feature type="region of interest" description="Disordered" evidence="6">
    <location>
        <begin position="2185"/>
        <end position="2216"/>
    </location>
</feature>